<dbReference type="Proteomes" id="UP000782519">
    <property type="component" value="Unassembled WGS sequence"/>
</dbReference>
<dbReference type="AlphaFoldDB" id="A0A933W2S1"/>
<sequence>MRRALHRPHRLVPKGPINDPLPTQPTDREGRQGDGEVTPRPDFARKKSRAGNRTMIRHLRRQRIMPGRVPGIPVLLTAVTQKHVMTGAGHDVLFAERTIDQAAPTPYA</sequence>
<evidence type="ECO:0000313" key="3">
    <source>
        <dbReference type="Proteomes" id="UP000782519"/>
    </source>
</evidence>
<comment type="caution">
    <text evidence="2">The sequence shown here is derived from an EMBL/GenBank/DDBJ whole genome shotgun (WGS) entry which is preliminary data.</text>
</comment>
<dbReference type="EMBL" id="JACRJB010000056">
    <property type="protein sequence ID" value="MBI5131856.1"/>
    <property type="molecule type" value="Genomic_DNA"/>
</dbReference>
<gene>
    <name evidence="2" type="ORF">HZA66_20645</name>
</gene>
<proteinExistence type="predicted"/>
<accession>A0A933W2S1</accession>
<evidence type="ECO:0000256" key="1">
    <source>
        <dbReference type="SAM" id="MobiDB-lite"/>
    </source>
</evidence>
<feature type="compositionally biased region" description="Basic and acidic residues" evidence="1">
    <location>
        <begin position="26"/>
        <end position="45"/>
    </location>
</feature>
<evidence type="ECO:0000313" key="2">
    <source>
        <dbReference type="EMBL" id="MBI5131856.1"/>
    </source>
</evidence>
<protein>
    <submittedName>
        <fullName evidence="2">Uncharacterized protein</fullName>
    </submittedName>
</protein>
<feature type="region of interest" description="Disordered" evidence="1">
    <location>
        <begin position="1"/>
        <end position="53"/>
    </location>
</feature>
<reference evidence="2" key="1">
    <citation type="submission" date="2020-07" db="EMBL/GenBank/DDBJ databases">
        <title>Huge and variable diversity of episymbiotic CPR bacteria and DPANN archaea in groundwater ecosystems.</title>
        <authorList>
            <person name="He C.Y."/>
            <person name="Keren R."/>
            <person name="Whittaker M."/>
            <person name="Farag I.F."/>
            <person name="Doudna J."/>
            <person name="Cate J.H.D."/>
            <person name="Banfield J.F."/>
        </authorList>
    </citation>
    <scope>NUCLEOTIDE SEQUENCE</scope>
    <source>
        <strain evidence="2">NC_groundwater_1818_Pr3_B-0.1um_66_35</strain>
    </source>
</reference>
<name>A0A933W2S1_RHOPL</name>
<organism evidence="2 3">
    <name type="scientific">Rhodopseudomonas palustris</name>
    <dbReference type="NCBI Taxonomy" id="1076"/>
    <lineage>
        <taxon>Bacteria</taxon>
        <taxon>Pseudomonadati</taxon>
        <taxon>Pseudomonadota</taxon>
        <taxon>Alphaproteobacteria</taxon>
        <taxon>Hyphomicrobiales</taxon>
        <taxon>Nitrobacteraceae</taxon>
        <taxon>Rhodopseudomonas</taxon>
    </lineage>
</organism>
<feature type="compositionally biased region" description="Basic residues" evidence="1">
    <location>
        <begin position="1"/>
        <end position="12"/>
    </location>
</feature>